<name>A0A2M7BVW9_9BACT</name>
<comment type="caution">
    <text evidence="2">The sequence shown here is derived from an EMBL/GenBank/DDBJ whole genome shotgun (WGS) entry which is preliminary data.</text>
</comment>
<evidence type="ECO:0000256" key="1">
    <source>
        <dbReference type="SAM" id="MobiDB-lite"/>
    </source>
</evidence>
<accession>A0A2M7BVW9</accession>
<dbReference type="EMBL" id="PEUY01000063">
    <property type="protein sequence ID" value="PIV10691.1"/>
    <property type="molecule type" value="Genomic_DNA"/>
</dbReference>
<dbReference type="AlphaFoldDB" id="A0A2M7BVW9"/>
<organism evidence="2 3">
    <name type="scientific">Candidatus Roizmanbacteria bacterium CG03_land_8_20_14_0_80_35_26</name>
    <dbReference type="NCBI Taxonomy" id="1974845"/>
    <lineage>
        <taxon>Bacteria</taxon>
        <taxon>Candidatus Roizmaniibacteriota</taxon>
    </lineage>
</organism>
<gene>
    <name evidence="2" type="ORF">COS50_04160</name>
</gene>
<feature type="compositionally biased region" description="Basic and acidic residues" evidence="1">
    <location>
        <begin position="18"/>
        <end position="48"/>
    </location>
</feature>
<sequence length="65" mass="7002">FGGQALLPSVGLANLQGAEKEKGREEKGTKKQRGRKEGLRPSLNHPKDKISGLVVDPILVKVIKS</sequence>
<reference evidence="3" key="1">
    <citation type="submission" date="2017-09" db="EMBL/GenBank/DDBJ databases">
        <title>Depth-based differentiation of microbial function through sediment-hosted aquifers and enrichment of novel symbionts in the deep terrestrial subsurface.</title>
        <authorList>
            <person name="Probst A.J."/>
            <person name="Ladd B."/>
            <person name="Jarett J.K."/>
            <person name="Geller-Mcgrath D.E."/>
            <person name="Sieber C.M.K."/>
            <person name="Emerson J.B."/>
            <person name="Anantharaman K."/>
            <person name="Thomas B.C."/>
            <person name="Malmstrom R."/>
            <person name="Stieglmeier M."/>
            <person name="Klingl A."/>
            <person name="Woyke T."/>
            <person name="Ryan C.M."/>
            <person name="Banfield J.F."/>
        </authorList>
    </citation>
    <scope>NUCLEOTIDE SEQUENCE [LARGE SCALE GENOMIC DNA]</scope>
</reference>
<evidence type="ECO:0000313" key="3">
    <source>
        <dbReference type="Proteomes" id="UP000230673"/>
    </source>
</evidence>
<feature type="region of interest" description="Disordered" evidence="1">
    <location>
        <begin position="1"/>
        <end position="48"/>
    </location>
</feature>
<dbReference type="Proteomes" id="UP000230673">
    <property type="component" value="Unassembled WGS sequence"/>
</dbReference>
<feature type="non-terminal residue" evidence="2">
    <location>
        <position position="1"/>
    </location>
</feature>
<evidence type="ECO:0000313" key="2">
    <source>
        <dbReference type="EMBL" id="PIV10691.1"/>
    </source>
</evidence>
<protein>
    <submittedName>
        <fullName evidence="2">Uncharacterized protein</fullName>
    </submittedName>
</protein>
<proteinExistence type="predicted"/>